<comment type="caution">
    <text evidence="2">The sequence shown here is derived from an EMBL/GenBank/DDBJ whole genome shotgun (WGS) entry which is preliminary data.</text>
</comment>
<dbReference type="Proteomes" id="UP000052982">
    <property type="component" value="Unassembled WGS sequence"/>
</dbReference>
<evidence type="ECO:0000256" key="1">
    <source>
        <dbReference type="SAM" id="MobiDB-lite"/>
    </source>
</evidence>
<evidence type="ECO:0000313" key="3">
    <source>
        <dbReference type="Proteomes" id="UP000052982"/>
    </source>
</evidence>
<feature type="region of interest" description="Disordered" evidence="1">
    <location>
        <begin position="64"/>
        <end position="113"/>
    </location>
</feature>
<gene>
    <name evidence="2" type="ORF">AQJ64_42990</name>
</gene>
<sequence length="132" mass="14012">MAVPVGPQIRHIDAAPGSTSALRGDRITMCVEGPTGTLSGLEGVPLSPALRLHLAPDTVPERLCGTVGNSTSSTNWAWTTPTSTRRDRRSETSSSQASTGTERPGEAGGLPGLRLETDRFTLVETDRFLILR</sequence>
<dbReference type="EMBL" id="LMWW01000086">
    <property type="protein sequence ID" value="KUN75271.1"/>
    <property type="molecule type" value="Genomic_DNA"/>
</dbReference>
<feature type="compositionally biased region" description="Low complexity" evidence="1">
    <location>
        <begin position="69"/>
        <end position="83"/>
    </location>
</feature>
<organism evidence="2 3">
    <name type="scientific">Streptomyces griseoruber</name>
    <dbReference type="NCBI Taxonomy" id="1943"/>
    <lineage>
        <taxon>Bacteria</taxon>
        <taxon>Bacillati</taxon>
        <taxon>Actinomycetota</taxon>
        <taxon>Actinomycetes</taxon>
        <taxon>Kitasatosporales</taxon>
        <taxon>Streptomycetaceae</taxon>
        <taxon>Streptomyces</taxon>
    </lineage>
</organism>
<dbReference type="AlphaFoldDB" id="A0A117R7J8"/>
<protein>
    <submittedName>
        <fullName evidence="2">Uncharacterized protein</fullName>
    </submittedName>
</protein>
<proteinExistence type="predicted"/>
<keyword evidence="3" id="KW-1185">Reference proteome</keyword>
<name>A0A117R7J8_9ACTN</name>
<dbReference type="STRING" id="1943.AQJ64_42990"/>
<evidence type="ECO:0000313" key="2">
    <source>
        <dbReference type="EMBL" id="KUN75271.1"/>
    </source>
</evidence>
<reference evidence="2 3" key="1">
    <citation type="submission" date="2015-10" db="EMBL/GenBank/DDBJ databases">
        <title>Draft genome sequence of Streptomyces griseoruber DSM 40281, type strain for the species Streptomyces griseoruber.</title>
        <authorList>
            <person name="Ruckert C."/>
            <person name="Winkler A."/>
            <person name="Kalinowski J."/>
            <person name="Kampfer P."/>
            <person name="Glaeser S."/>
        </authorList>
    </citation>
    <scope>NUCLEOTIDE SEQUENCE [LARGE SCALE GENOMIC DNA]</scope>
    <source>
        <strain evidence="2 3">DSM 40281</strain>
    </source>
</reference>
<accession>A0A117R7J8</accession>